<comment type="caution">
    <text evidence="2">The sequence shown here is derived from an EMBL/GenBank/DDBJ whole genome shotgun (WGS) entry which is preliminary data.</text>
</comment>
<dbReference type="AlphaFoldDB" id="A0A7W8F970"/>
<proteinExistence type="predicted"/>
<name>A0A7W8F970_9ACTN</name>
<sequence>MSTMRRRLGTGPEASASTTPPAVEPSTRLLPVERVSPGQGGADVDRQAVAGRTGRRALGEGAARAAEGPASPGHVES</sequence>
<feature type="compositionally biased region" description="Low complexity" evidence="1">
    <location>
        <begin position="59"/>
        <end position="77"/>
    </location>
</feature>
<keyword evidence="3" id="KW-1185">Reference proteome</keyword>
<accession>A0A7W8F970</accession>
<evidence type="ECO:0000313" key="2">
    <source>
        <dbReference type="EMBL" id="MBB5125116.1"/>
    </source>
</evidence>
<gene>
    <name evidence="2" type="ORF">FHS32_001848</name>
</gene>
<evidence type="ECO:0000313" key="3">
    <source>
        <dbReference type="Proteomes" id="UP000568022"/>
    </source>
</evidence>
<dbReference type="Proteomes" id="UP000568022">
    <property type="component" value="Unassembled WGS sequence"/>
</dbReference>
<reference evidence="2 3" key="1">
    <citation type="submission" date="2020-08" db="EMBL/GenBank/DDBJ databases">
        <title>Genomic Encyclopedia of Type Strains, Phase III (KMG-III): the genomes of soil and plant-associated and newly described type strains.</title>
        <authorList>
            <person name="Whitman W."/>
        </authorList>
    </citation>
    <scope>NUCLEOTIDE SEQUENCE [LARGE SCALE GENOMIC DNA]</scope>
    <source>
        <strain evidence="2 3">CECT 3226</strain>
    </source>
</reference>
<evidence type="ECO:0000256" key="1">
    <source>
        <dbReference type="SAM" id="MobiDB-lite"/>
    </source>
</evidence>
<organism evidence="2 3">
    <name type="scientific">Streptomyces griseoloalbus</name>
    <dbReference type="NCBI Taxonomy" id="67303"/>
    <lineage>
        <taxon>Bacteria</taxon>
        <taxon>Bacillati</taxon>
        <taxon>Actinomycetota</taxon>
        <taxon>Actinomycetes</taxon>
        <taxon>Kitasatosporales</taxon>
        <taxon>Streptomycetaceae</taxon>
        <taxon>Streptomyces</taxon>
    </lineage>
</organism>
<feature type="region of interest" description="Disordered" evidence="1">
    <location>
        <begin position="1"/>
        <end position="77"/>
    </location>
</feature>
<protein>
    <submittedName>
        <fullName evidence="2">Uncharacterized protein</fullName>
    </submittedName>
</protein>
<dbReference type="EMBL" id="JACHJE010000004">
    <property type="protein sequence ID" value="MBB5125116.1"/>
    <property type="molecule type" value="Genomic_DNA"/>
</dbReference>